<organism evidence="10 11">
    <name type="scientific">Curtobacterium oceanosedimentum</name>
    <dbReference type="NCBI Taxonomy" id="465820"/>
    <lineage>
        <taxon>Bacteria</taxon>
        <taxon>Bacillati</taxon>
        <taxon>Actinomycetota</taxon>
        <taxon>Actinomycetes</taxon>
        <taxon>Micrococcales</taxon>
        <taxon>Microbacteriaceae</taxon>
        <taxon>Curtobacterium</taxon>
    </lineage>
</organism>
<dbReference type="Pfam" id="PF03372">
    <property type="entry name" value="Exo_endo_phos"/>
    <property type="match status" value="1"/>
</dbReference>
<dbReference type="AlphaFoldDB" id="A0A147DST8"/>
<comment type="caution">
    <text evidence="10">The sequence shown here is derived from an EMBL/GenBank/DDBJ whole genome shotgun (WGS) entry which is preliminary data.</text>
</comment>
<dbReference type="InterPro" id="IPR036691">
    <property type="entry name" value="Endo/exonu/phosph_ase_sf"/>
</dbReference>
<reference evidence="10 11" key="1">
    <citation type="journal article" date="2016" name="Front. Microbiol.">
        <title>Genomic Resource of Rice Seed Associated Bacteria.</title>
        <authorList>
            <person name="Midha S."/>
            <person name="Bansal K."/>
            <person name="Sharma S."/>
            <person name="Kumar N."/>
            <person name="Patil P.P."/>
            <person name="Chaudhry V."/>
            <person name="Patil P.B."/>
        </authorList>
    </citation>
    <scope>NUCLEOTIDE SEQUENCE [LARGE SCALE GENOMIC DNA]</scope>
    <source>
        <strain evidence="10 11">NS359</strain>
    </source>
</reference>
<dbReference type="GO" id="GO:0016787">
    <property type="term" value="F:hydrolase activity"/>
    <property type="evidence" value="ECO:0007669"/>
    <property type="project" value="UniProtKB-KW"/>
</dbReference>
<evidence type="ECO:0000256" key="1">
    <source>
        <dbReference type="ARBA" id="ARBA00001936"/>
    </source>
</evidence>
<dbReference type="Proteomes" id="UP000072763">
    <property type="component" value="Unassembled WGS sequence"/>
</dbReference>
<evidence type="ECO:0000256" key="3">
    <source>
        <dbReference type="ARBA" id="ARBA00022722"/>
    </source>
</evidence>
<dbReference type="SUPFAM" id="SSF56219">
    <property type="entry name" value="DNase I-like"/>
    <property type="match status" value="1"/>
</dbReference>
<dbReference type="GO" id="GO:0046872">
    <property type="term" value="F:metal ion binding"/>
    <property type="evidence" value="ECO:0007669"/>
    <property type="project" value="UniProtKB-KW"/>
</dbReference>
<accession>A0A147DST8</accession>
<evidence type="ECO:0000259" key="9">
    <source>
        <dbReference type="Pfam" id="PF03372"/>
    </source>
</evidence>
<dbReference type="Gene3D" id="3.60.10.10">
    <property type="entry name" value="Endonuclease/exonuclease/phosphatase"/>
    <property type="match status" value="1"/>
</dbReference>
<dbReference type="CDD" id="cd09083">
    <property type="entry name" value="EEP-1"/>
    <property type="match status" value="1"/>
</dbReference>
<dbReference type="OrthoDB" id="9793162at2"/>
<protein>
    <recommendedName>
        <fullName evidence="9">Endonuclease/exonuclease/phosphatase domain-containing protein</fullName>
    </recommendedName>
</protein>
<keyword evidence="8" id="KW-0234">DNA repair</keyword>
<keyword evidence="4" id="KW-0479">Metal-binding</keyword>
<evidence type="ECO:0000313" key="11">
    <source>
        <dbReference type="Proteomes" id="UP000072763"/>
    </source>
</evidence>
<evidence type="ECO:0000256" key="8">
    <source>
        <dbReference type="ARBA" id="ARBA00023204"/>
    </source>
</evidence>
<name>A0A147DST8_9MICO</name>
<dbReference type="PANTHER" id="PTHR15822:SF4">
    <property type="entry name" value="TYROSYL-DNA PHOSPHODIESTERASE 2"/>
    <property type="match status" value="1"/>
</dbReference>
<dbReference type="InterPro" id="IPR005135">
    <property type="entry name" value="Endo/exonuclease/phosphatase"/>
</dbReference>
<dbReference type="GO" id="GO:0006281">
    <property type="term" value="P:DNA repair"/>
    <property type="evidence" value="ECO:0007669"/>
    <property type="project" value="UniProtKB-KW"/>
</dbReference>
<evidence type="ECO:0000256" key="4">
    <source>
        <dbReference type="ARBA" id="ARBA00022723"/>
    </source>
</evidence>
<gene>
    <name evidence="10" type="ORF">NS359_04075</name>
</gene>
<comment type="cofactor">
    <cofactor evidence="2">
        <name>Mg(2+)</name>
        <dbReference type="ChEBI" id="CHEBI:18420"/>
    </cofactor>
</comment>
<proteinExistence type="predicted"/>
<dbReference type="InterPro" id="IPR051547">
    <property type="entry name" value="TDP2-like"/>
</dbReference>
<dbReference type="PATRIC" id="fig|465820.4.peg.817"/>
<dbReference type="EMBL" id="LDRC01000018">
    <property type="protein sequence ID" value="KTR53094.1"/>
    <property type="molecule type" value="Genomic_DNA"/>
</dbReference>
<dbReference type="RefSeq" id="WP_058749084.1">
    <property type="nucleotide sequence ID" value="NZ_LDRC01000018.1"/>
</dbReference>
<dbReference type="PANTHER" id="PTHR15822">
    <property type="entry name" value="TRAF AND TNF RECEPTOR-ASSOCIATED PROTEIN"/>
    <property type="match status" value="1"/>
</dbReference>
<dbReference type="STRING" id="465820.NS263_01340"/>
<dbReference type="GO" id="GO:0004518">
    <property type="term" value="F:nuclease activity"/>
    <property type="evidence" value="ECO:0007669"/>
    <property type="project" value="UniProtKB-KW"/>
</dbReference>
<comment type="cofactor">
    <cofactor evidence="1">
        <name>Mn(2+)</name>
        <dbReference type="ChEBI" id="CHEBI:29035"/>
    </cofactor>
</comment>
<sequence>MSHVARPITLMTYNVKNPDPRHDWPARLPLVLEVIRRHDPDVLCVQEAFDHQMEALREGLPDHDAVGQGREGGSAGEHAAVFFRRDRLRPVDVGTFWFSDTPDEPVSNTWGSLYPRVANHARFLDAEGAAFTLLTAHFDHEENEHGDEVRRRSAALVVERLAPVEGPVVFAGDCNEPWGAGPASRVFTDAGYRDAWTDAGDPDDRTASFNGWQAPVDSGERIDWVLTRGDVTAERVVMDHDGPDTWAASDHFPVVATLRAG</sequence>
<keyword evidence="6" id="KW-0378">Hydrolase</keyword>
<keyword evidence="5" id="KW-0227">DNA damage</keyword>
<evidence type="ECO:0000256" key="6">
    <source>
        <dbReference type="ARBA" id="ARBA00022801"/>
    </source>
</evidence>
<keyword evidence="7" id="KW-0460">Magnesium</keyword>
<evidence type="ECO:0000313" key="10">
    <source>
        <dbReference type="EMBL" id="KTR53094.1"/>
    </source>
</evidence>
<keyword evidence="3" id="KW-0540">Nuclease</keyword>
<evidence type="ECO:0000256" key="7">
    <source>
        <dbReference type="ARBA" id="ARBA00022842"/>
    </source>
</evidence>
<feature type="domain" description="Endonuclease/exonuclease/phosphatase" evidence="9">
    <location>
        <begin position="11"/>
        <end position="251"/>
    </location>
</feature>
<evidence type="ECO:0000256" key="5">
    <source>
        <dbReference type="ARBA" id="ARBA00022763"/>
    </source>
</evidence>
<evidence type="ECO:0000256" key="2">
    <source>
        <dbReference type="ARBA" id="ARBA00001946"/>
    </source>
</evidence>